<feature type="chain" id="PRO_5022863027" evidence="1">
    <location>
        <begin position="20"/>
        <end position="452"/>
    </location>
</feature>
<dbReference type="EMBL" id="CP042435">
    <property type="protein sequence ID" value="QEC67922.1"/>
    <property type="molecule type" value="Genomic_DNA"/>
</dbReference>
<dbReference type="Proteomes" id="UP000321533">
    <property type="component" value="Chromosome"/>
</dbReference>
<feature type="domain" description="Thioredoxin" evidence="2">
    <location>
        <begin position="39"/>
        <end position="183"/>
    </location>
</feature>
<dbReference type="AlphaFoldDB" id="A0A5B8V9C1"/>
<dbReference type="InterPro" id="IPR000866">
    <property type="entry name" value="AhpC/TSA"/>
</dbReference>
<dbReference type="Gene3D" id="3.40.30.10">
    <property type="entry name" value="Glutaredoxin"/>
    <property type="match status" value="1"/>
</dbReference>
<evidence type="ECO:0000313" key="4">
    <source>
        <dbReference type="Proteomes" id="UP000321533"/>
    </source>
</evidence>
<dbReference type="SUPFAM" id="SSF52833">
    <property type="entry name" value="Thioredoxin-like"/>
    <property type="match status" value="1"/>
</dbReference>
<keyword evidence="4" id="KW-1185">Reference proteome</keyword>
<dbReference type="InterPro" id="IPR013766">
    <property type="entry name" value="Thioredoxin_domain"/>
</dbReference>
<name>A0A5B8V9C1_9BACT</name>
<proteinExistence type="predicted"/>
<evidence type="ECO:0000313" key="3">
    <source>
        <dbReference type="EMBL" id="QEC67922.1"/>
    </source>
</evidence>
<dbReference type="Pfam" id="PF00578">
    <property type="entry name" value="AhpC-TSA"/>
    <property type="match status" value="1"/>
</dbReference>
<dbReference type="GO" id="GO:0016209">
    <property type="term" value="F:antioxidant activity"/>
    <property type="evidence" value="ECO:0007669"/>
    <property type="project" value="InterPro"/>
</dbReference>
<gene>
    <name evidence="3" type="ORF">FRZ67_11650</name>
</gene>
<sequence length="452" mass="51179">MQKIILLLFIIVFPGACFSQDSLTWVLATTAVKRDGKEIHIGEKVADINFNRILNNNNKRTTLYNFLDKPLIIDFWHQYCTVCVGEFSRLEKLRQRFKDSVNILLVTFQSNTSTNEFFERRKAEGKPVLLPCVTEDTLLRKTFGHEGDPHIVWINTNGTVQAITSHIALNETNLSAWLKHGNIDLAVKSNQRDFDPYKPLLVNNNGGASGAFHYRSVLTGYIDSIPALSLFVRSDDKQTKLAAFNTTIDQLFKDAYAMFDTTAASYLNLDWLNKRVLYEYQDSSTAQYYSDAYDAGYGQLTAFQRNHLYCYELDLPVTFTTQQAAGIMLDELSKLFAIKPFTETRSVTGLALIRTADTDRLKTKGIAATGRIQQDSTMIVKDMPVSALVNVLNLNYYFPLVVDETGYPGNIDITIPLKEKDLHAVETALMNYGLALVPKRYDMPMLVLESFK</sequence>
<organism evidence="3 4">
    <name type="scientific">Panacibacter ginsenosidivorans</name>
    <dbReference type="NCBI Taxonomy" id="1813871"/>
    <lineage>
        <taxon>Bacteria</taxon>
        <taxon>Pseudomonadati</taxon>
        <taxon>Bacteroidota</taxon>
        <taxon>Chitinophagia</taxon>
        <taxon>Chitinophagales</taxon>
        <taxon>Chitinophagaceae</taxon>
        <taxon>Panacibacter</taxon>
    </lineage>
</organism>
<feature type="signal peptide" evidence="1">
    <location>
        <begin position="1"/>
        <end position="19"/>
    </location>
</feature>
<reference evidence="3 4" key="1">
    <citation type="journal article" date="2016" name="Int. J. Syst. Evol. Microbiol.">
        <title>Panacibacter ginsenosidivorans gen. nov., sp. nov., with ginsenoside converting activity isolated from soil of a ginseng field.</title>
        <authorList>
            <person name="Siddiqi M.Z."/>
            <person name="Muhammad Shafi S."/>
            <person name="Choi K.D."/>
            <person name="Im W.T."/>
        </authorList>
    </citation>
    <scope>NUCLEOTIDE SEQUENCE [LARGE SCALE GENOMIC DNA]</scope>
    <source>
        <strain evidence="3 4">Gsoil1550</strain>
    </source>
</reference>
<dbReference type="GO" id="GO:0016491">
    <property type="term" value="F:oxidoreductase activity"/>
    <property type="evidence" value="ECO:0007669"/>
    <property type="project" value="InterPro"/>
</dbReference>
<dbReference type="KEGG" id="pgin:FRZ67_11650"/>
<dbReference type="RefSeq" id="WP_147189729.1">
    <property type="nucleotide sequence ID" value="NZ_CP042435.1"/>
</dbReference>
<accession>A0A5B8V9C1</accession>
<dbReference type="OrthoDB" id="793244at2"/>
<protein>
    <submittedName>
        <fullName evidence="3">Redoxin domain-containing protein</fullName>
    </submittedName>
</protein>
<dbReference type="InterPro" id="IPR036249">
    <property type="entry name" value="Thioredoxin-like_sf"/>
</dbReference>
<keyword evidence="1" id="KW-0732">Signal</keyword>
<dbReference type="PROSITE" id="PS51352">
    <property type="entry name" value="THIOREDOXIN_2"/>
    <property type="match status" value="1"/>
</dbReference>
<evidence type="ECO:0000256" key="1">
    <source>
        <dbReference type="SAM" id="SignalP"/>
    </source>
</evidence>
<evidence type="ECO:0000259" key="2">
    <source>
        <dbReference type="PROSITE" id="PS51352"/>
    </source>
</evidence>